<name>A0A6V8HD26_TALPI</name>
<dbReference type="InterPro" id="IPR005152">
    <property type="entry name" value="Lipase_secreted"/>
</dbReference>
<evidence type="ECO:0000313" key="4">
    <source>
        <dbReference type="Proteomes" id="UP000053095"/>
    </source>
</evidence>
<evidence type="ECO:0008006" key="5">
    <source>
        <dbReference type="Google" id="ProtNLM"/>
    </source>
</evidence>
<sequence length="438" mass="46221">MPLLAFGIPVVRDSGPEYPVDDPFYVPPEGFESTAPGSILRHRTPPYPIAAFSLVPINLAASYQILYRTTNSFGDAVATVSTILVPHNADFTKLLSYQVAQDAANPNCSPSYAFQLEAATDGALGLIMPQLELVFITAALEKGWVVTVPDHLGTKSAFLANNLSGHATLDNIRAALASTEFTHISKDATITMWGYSGGSLASGFAAELQPTYAPELKIAGAALGGTVPQILPVVYATNKGLFTGLIPSGIQGLANEYPSAAQLIADNVLPSKAAAFNKTQSLCLTGDITTYLGQDVFSYVSDPNIFTEPTATALLNANAMGQHVPEIPLYIYKSAGDEISPVNNTDDLVSQIYCPGGADVQYLRDELSEHATMAILGAPNAFIWLEDRMNGEPVDAGCSQSTVLTSLTDPNTLLTLGVDIVDVLLSLLAVPIGPIMIG</sequence>
<keyword evidence="1" id="KW-0378">Hydrolase</keyword>
<keyword evidence="4" id="KW-1185">Reference proteome</keyword>
<dbReference type="PANTHER" id="PTHR34853:SF5">
    <property type="entry name" value="LIP-DOMAIN-CONTAINING PROTEIN-RELATED"/>
    <property type="match status" value="1"/>
</dbReference>
<dbReference type="Gene3D" id="1.10.260.130">
    <property type="match status" value="1"/>
</dbReference>
<accession>A0A6V8HD26</accession>
<comment type="caution">
    <text evidence="3">The sequence shown here is derived from an EMBL/GenBank/DDBJ whole genome shotgun (WGS) entry which is preliminary data.</text>
</comment>
<evidence type="ECO:0000256" key="1">
    <source>
        <dbReference type="ARBA" id="ARBA00022801"/>
    </source>
</evidence>
<dbReference type="SUPFAM" id="SSF53474">
    <property type="entry name" value="alpha/beta-Hydrolases"/>
    <property type="match status" value="1"/>
</dbReference>
<evidence type="ECO:0000313" key="3">
    <source>
        <dbReference type="EMBL" id="GAM39370.1"/>
    </source>
</evidence>
<dbReference type="PANTHER" id="PTHR34853">
    <property type="match status" value="1"/>
</dbReference>
<dbReference type="GO" id="GO:0004806">
    <property type="term" value="F:triacylglycerol lipase activity"/>
    <property type="evidence" value="ECO:0007669"/>
    <property type="project" value="UniProtKB-UniRule"/>
</dbReference>
<dbReference type="PIRSF" id="PIRSF029171">
    <property type="entry name" value="Esterase_LipA"/>
    <property type="match status" value="1"/>
</dbReference>
<dbReference type="InterPro" id="IPR029058">
    <property type="entry name" value="AB_hydrolase_fold"/>
</dbReference>
<proteinExistence type="inferred from homology"/>
<gene>
    <name evidence="3" type="ORF">TCE0_034f10866</name>
</gene>
<dbReference type="AlphaFoldDB" id="A0A6V8HD26"/>
<dbReference type="Gene3D" id="3.40.50.1820">
    <property type="entry name" value="alpha/beta hydrolase"/>
    <property type="match status" value="1"/>
</dbReference>
<organism evidence="3 4">
    <name type="scientific">Talaromyces pinophilus</name>
    <name type="common">Penicillium pinophilum</name>
    <dbReference type="NCBI Taxonomy" id="128442"/>
    <lineage>
        <taxon>Eukaryota</taxon>
        <taxon>Fungi</taxon>
        <taxon>Dikarya</taxon>
        <taxon>Ascomycota</taxon>
        <taxon>Pezizomycotina</taxon>
        <taxon>Eurotiomycetes</taxon>
        <taxon>Eurotiomycetidae</taxon>
        <taxon>Eurotiales</taxon>
        <taxon>Trichocomaceae</taxon>
        <taxon>Talaromyces</taxon>
        <taxon>Talaromyces sect. Talaromyces</taxon>
    </lineage>
</organism>
<comment type="similarity">
    <text evidence="2">Belongs to the AB hydrolase superfamily. Lipase family.</text>
</comment>
<reference evidence="4" key="1">
    <citation type="journal article" date="2015" name="Genome Announc.">
        <title>Draft genome sequence of Talaromyces cellulolyticus strain Y-94, a source of lignocellulosic biomass-degrading enzymes.</title>
        <authorList>
            <person name="Fujii T."/>
            <person name="Koike H."/>
            <person name="Sawayama S."/>
            <person name="Yano S."/>
            <person name="Inoue H."/>
        </authorList>
    </citation>
    <scope>NUCLEOTIDE SEQUENCE [LARGE SCALE GENOMIC DNA]</scope>
    <source>
        <strain evidence="4">Y-94</strain>
    </source>
</reference>
<dbReference type="Proteomes" id="UP000053095">
    <property type="component" value="Unassembled WGS sequence"/>
</dbReference>
<evidence type="ECO:0000256" key="2">
    <source>
        <dbReference type="PIRNR" id="PIRNR029171"/>
    </source>
</evidence>
<protein>
    <recommendedName>
        <fullName evidence="5">Triacylglycerol lipase</fullName>
    </recommendedName>
</protein>
<dbReference type="GO" id="GO:0016042">
    <property type="term" value="P:lipid catabolic process"/>
    <property type="evidence" value="ECO:0007669"/>
    <property type="project" value="UniProtKB-UniRule"/>
</dbReference>
<dbReference type="EMBL" id="DF933830">
    <property type="protein sequence ID" value="GAM39370.1"/>
    <property type="molecule type" value="Genomic_DNA"/>
</dbReference>
<dbReference type="Pfam" id="PF03583">
    <property type="entry name" value="LIP"/>
    <property type="match status" value="1"/>
</dbReference>